<evidence type="ECO:0000313" key="9">
    <source>
        <dbReference type="Proteomes" id="UP000198215"/>
    </source>
</evidence>
<keyword evidence="5 7" id="KW-0472">Membrane</keyword>
<keyword evidence="3 7" id="KW-0812">Transmembrane</keyword>
<dbReference type="Pfam" id="PF03631">
    <property type="entry name" value="Virul_fac_BrkB"/>
    <property type="match status" value="1"/>
</dbReference>
<feature type="transmembrane region" description="Helical" evidence="7">
    <location>
        <begin position="133"/>
        <end position="153"/>
    </location>
</feature>
<feature type="transmembrane region" description="Helical" evidence="7">
    <location>
        <begin position="247"/>
        <end position="268"/>
    </location>
</feature>
<evidence type="ECO:0000256" key="7">
    <source>
        <dbReference type="SAM" id="Phobius"/>
    </source>
</evidence>
<feature type="transmembrane region" description="Helical" evidence="7">
    <location>
        <begin position="201"/>
        <end position="227"/>
    </location>
</feature>
<sequence>MGDAWQRTKRITSAAFRPVRGRDLSLHAAAITFYGAIAVVPVALLAIWLTALLAGGDRVRRLTSYAVQTLPDAIGAPRAVDALVAAGVELTPLLALASLLPASLYGEGLRRAFVSVATPPNPDESLVGWRGRLLLLPLLAPAPALLLSILIALPTTTRLVRQGGWIGALGVVLSFLGVWLVLTPVLMWVFRVVGPASPDWLSTLAVGSFTAANLSGFLHGFVLFASLPLDLGVPFGGFDAIGGGVAVLLWLYLFHVIVLAGYSATLALSRWRARRAAAPGGSDDDGDEPGDSDGDEPGGDDEPGDSGGDESGEPGGSDGGEPGDGIAGPDGQRRNGPVTS</sequence>
<feature type="transmembrane region" description="Helical" evidence="7">
    <location>
        <begin position="165"/>
        <end position="189"/>
    </location>
</feature>
<dbReference type="OrthoDB" id="4374904at2"/>
<comment type="subcellular location">
    <subcellularLocation>
        <location evidence="1">Cell membrane</location>
        <topology evidence="1">Multi-pass membrane protein</topology>
    </subcellularLocation>
</comment>
<dbReference type="EMBL" id="LT607753">
    <property type="protein sequence ID" value="SCG70166.1"/>
    <property type="molecule type" value="Genomic_DNA"/>
</dbReference>
<evidence type="ECO:0000256" key="6">
    <source>
        <dbReference type="SAM" id="MobiDB-lite"/>
    </source>
</evidence>
<reference evidence="9" key="1">
    <citation type="submission" date="2016-06" db="EMBL/GenBank/DDBJ databases">
        <authorList>
            <person name="Varghese N."/>
            <person name="Submissions Spin"/>
        </authorList>
    </citation>
    <scope>NUCLEOTIDE SEQUENCE [LARGE SCALE GENOMIC DNA]</scope>
    <source>
        <strain evidence="9">DSM 45161</strain>
    </source>
</reference>
<proteinExistence type="predicted"/>
<keyword evidence="9" id="KW-1185">Reference proteome</keyword>
<gene>
    <name evidence="8" type="ORF">GA0070614_4649</name>
</gene>
<feature type="compositionally biased region" description="Acidic residues" evidence="6">
    <location>
        <begin position="282"/>
        <end position="312"/>
    </location>
</feature>
<feature type="compositionally biased region" description="Gly residues" evidence="6">
    <location>
        <begin position="313"/>
        <end position="328"/>
    </location>
</feature>
<evidence type="ECO:0000256" key="1">
    <source>
        <dbReference type="ARBA" id="ARBA00004651"/>
    </source>
</evidence>
<dbReference type="GO" id="GO:0005886">
    <property type="term" value="C:plasma membrane"/>
    <property type="evidence" value="ECO:0007669"/>
    <property type="project" value="UniProtKB-SubCell"/>
</dbReference>
<dbReference type="Proteomes" id="UP000198215">
    <property type="component" value="Chromosome I"/>
</dbReference>
<feature type="transmembrane region" description="Helical" evidence="7">
    <location>
        <begin position="31"/>
        <end position="54"/>
    </location>
</feature>
<evidence type="ECO:0000256" key="4">
    <source>
        <dbReference type="ARBA" id="ARBA00022989"/>
    </source>
</evidence>
<evidence type="ECO:0000256" key="5">
    <source>
        <dbReference type="ARBA" id="ARBA00023136"/>
    </source>
</evidence>
<accession>A0A1C5JJF0</accession>
<evidence type="ECO:0000313" key="8">
    <source>
        <dbReference type="EMBL" id="SCG70166.1"/>
    </source>
</evidence>
<evidence type="ECO:0000256" key="3">
    <source>
        <dbReference type="ARBA" id="ARBA00022692"/>
    </source>
</evidence>
<dbReference type="InterPro" id="IPR017039">
    <property type="entry name" value="Virul_fac_BrkB"/>
</dbReference>
<name>A0A1C5JJF0_9ACTN</name>
<keyword evidence="4 7" id="KW-1133">Transmembrane helix</keyword>
<organism evidence="8 9">
    <name type="scientific">Micromonospora coxensis</name>
    <dbReference type="NCBI Taxonomy" id="356852"/>
    <lineage>
        <taxon>Bacteria</taxon>
        <taxon>Bacillati</taxon>
        <taxon>Actinomycetota</taxon>
        <taxon>Actinomycetes</taxon>
        <taxon>Micromonosporales</taxon>
        <taxon>Micromonosporaceae</taxon>
        <taxon>Micromonospora</taxon>
    </lineage>
</organism>
<dbReference type="AlphaFoldDB" id="A0A1C5JJF0"/>
<evidence type="ECO:0000256" key="2">
    <source>
        <dbReference type="ARBA" id="ARBA00022475"/>
    </source>
</evidence>
<protein>
    <submittedName>
        <fullName evidence="8">Membrane protein</fullName>
    </submittedName>
</protein>
<keyword evidence="2" id="KW-1003">Cell membrane</keyword>
<feature type="region of interest" description="Disordered" evidence="6">
    <location>
        <begin position="277"/>
        <end position="340"/>
    </location>
</feature>